<organism evidence="8 9">
    <name type="scientific">Sporomusa termitida</name>
    <dbReference type="NCBI Taxonomy" id="2377"/>
    <lineage>
        <taxon>Bacteria</taxon>
        <taxon>Bacillati</taxon>
        <taxon>Bacillota</taxon>
        <taxon>Negativicutes</taxon>
        <taxon>Selenomonadales</taxon>
        <taxon>Sporomusaceae</taxon>
        <taxon>Sporomusa</taxon>
    </lineage>
</organism>
<keyword evidence="9" id="KW-1185">Reference proteome</keyword>
<dbReference type="NCBIfam" id="TIGR02937">
    <property type="entry name" value="sigma70-ECF"/>
    <property type="match status" value="1"/>
</dbReference>
<gene>
    <name evidence="8" type="primary">sigK</name>
    <name evidence="8" type="ORF">SPTER_15110</name>
</gene>
<accession>A0A517DS53</accession>
<dbReference type="GO" id="GO:0006352">
    <property type="term" value="P:DNA-templated transcription initiation"/>
    <property type="evidence" value="ECO:0007669"/>
    <property type="project" value="InterPro"/>
</dbReference>
<keyword evidence="5" id="KW-0238">DNA-binding</keyword>
<dbReference type="Proteomes" id="UP000320776">
    <property type="component" value="Chromosome"/>
</dbReference>
<dbReference type="FunFam" id="1.20.120.1810:FF:000003">
    <property type="entry name" value="RNA polymerase sigma factor"/>
    <property type="match status" value="1"/>
</dbReference>
<dbReference type="RefSeq" id="WP_144349761.1">
    <property type="nucleotide sequence ID" value="NZ_CP036259.1"/>
</dbReference>
<dbReference type="InterPro" id="IPR014284">
    <property type="entry name" value="RNA_pol_sigma-70_dom"/>
</dbReference>
<dbReference type="Gene3D" id="1.20.120.1810">
    <property type="match status" value="1"/>
</dbReference>
<dbReference type="Pfam" id="PF04542">
    <property type="entry name" value="Sigma70_r2"/>
    <property type="match status" value="1"/>
</dbReference>
<dbReference type="EMBL" id="CP036259">
    <property type="protein sequence ID" value="QDR80193.1"/>
    <property type="molecule type" value="Genomic_DNA"/>
</dbReference>
<protein>
    <submittedName>
        <fullName evidence="8">RNA polymerase sigma-28 factor</fullName>
    </submittedName>
</protein>
<keyword evidence="2" id="KW-0749">Sporulation</keyword>
<dbReference type="PROSITE" id="PS00715">
    <property type="entry name" value="SIGMA70_1"/>
    <property type="match status" value="1"/>
</dbReference>
<evidence type="ECO:0000256" key="1">
    <source>
        <dbReference type="ARBA" id="ARBA00007788"/>
    </source>
</evidence>
<dbReference type="GO" id="GO:0016987">
    <property type="term" value="F:sigma factor activity"/>
    <property type="evidence" value="ECO:0007669"/>
    <property type="project" value="UniProtKB-KW"/>
</dbReference>
<evidence type="ECO:0000256" key="6">
    <source>
        <dbReference type="ARBA" id="ARBA00023163"/>
    </source>
</evidence>
<dbReference type="GO" id="GO:0030435">
    <property type="term" value="P:sporulation resulting in formation of a cellular spore"/>
    <property type="evidence" value="ECO:0007669"/>
    <property type="project" value="UniProtKB-KW"/>
</dbReference>
<dbReference type="InterPro" id="IPR050813">
    <property type="entry name" value="Sigma-70_Factor"/>
</dbReference>
<evidence type="ECO:0000313" key="9">
    <source>
        <dbReference type="Proteomes" id="UP000320776"/>
    </source>
</evidence>
<evidence type="ECO:0000256" key="2">
    <source>
        <dbReference type="ARBA" id="ARBA00022969"/>
    </source>
</evidence>
<dbReference type="PANTHER" id="PTHR30376:SF3">
    <property type="entry name" value="RNA POLYMERASE SIGMA FACTOR RPOH"/>
    <property type="match status" value="1"/>
</dbReference>
<dbReference type="KEGG" id="sted:SPTER_15110"/>
<dbReference type="GO" id="GO:0003677">
    <property type="term" value="F:DNA binding"/>
    <property type="evidence" value="ECO:0007669"/>
    <property type="project" value="UniProtKB-KW"/>
</dbReference>
<evidence type="ECO:0000256" key="3">
    <source>
        <dbReference type="ARBA" id="ARBA00023015"/>
    </source>
</evidence>
<name>A0A517DS53_9FIRM</name>
<dbReference type="SUPFAM" id="SSF88946">
    <property type="entry name" value="Sigma2 domain of RNA polymerase sigma factors"/>
    <property type="match status" value="1"/>
</dbReference>
<keyword evidence="3" id="KW-0805">Transcription regulation</keyword>
<dbReference type="InterPro" id="IPR007627">
    <property type="entry name" value="RNA_pol_sigma70_r2"/>
</dbReference>
<proteinExistence type="inferred from homology"/>
<comment type="similarity">
    <text evidence="1">Belongs to the sigma-70 factor family.</text>
</comment>
<reference evidence="8 9" key="1">
    <citation type="submission" date="2019-02" db="EMBL/GenBank/DDBJ databases">
        <title>Closed genome of Sporomusa termitida DSM 4440.</title>
        <authorList>
            <person name="Poehlein A."/>
            <person name="Daniel R."/>
        </authorList>
    </citation>
    <scope>NUCLEOTIDE SEQUENCE [LARGE SCALE GENOMIC DNA]</scope>
    <source>
        <strain evidence="8 9">DSM 4440</strain>
    </source>
</reference>
<keyword evidence="6" id="KW-0804">Transcription</keyword>
<evidence type="ECO:0000256" key="5">
    <source>
        <dbReference type="ARBA" id="ARBA00023125"/>
    </source>
</evidence>
<dbReference type="OrthoDB" id="9809557at2"/>
<dbReference type="PANTHER" id="PTHR30376">
    <property type="entry name" value="SIGMA FACTOR RPOH HEAT SHOCK RELATED"/>
    <property type="match status" value="1"/>
</dbReference>
<dbReference type="InterPro" id="IPR000943">
    <property type="entry name" value="RNA_pol_sigma70"/>
</dbReference>
<dbReference type="InterPro" id="IPR013325">
    <property type="entry name" value="RNA_pol_sigma_r2"/>
</dbReference>
<sequence>MGLSFLMVLAASVIKGITLLVSYIANNTFPLPLSEKDEQVYLQRLKSGDEDARNVLIERNLRLVAHIVKKFDNTGEDVDDLISIGTIGLIKAINTFDPSKKIRLATYAARCIENEILMHLRSTRRIRTEVSLYDPIGVDKEGNELTLTVYLF</sequence>
<evidence type="ECO:0000313" key="8">
    <source>
        <dbReference type="EMBL" id="QDR80193.1"/>
    </source>
</evidence>
<dbReference type="AlphaFoldDB" id="A0A517DS53"/>
<evidence type="ECO:0000259" key="7">
    <source>
        <dbReference type="PROSITE" id="PS00715"/>
    </source>
</evidence>
<keyword evidence="4" id="KW-0731">Sigma factor</keyword>
<evidence type="ECO:0000256" key="4">
    <source>
        <dbReference type="ARBA" id="ARBA00023082"/>
    </source>
</evidence>
<feature type="domain" description="RNA polymerase sigma-70" evidence="7">
    <location>
        <begin position="80"/>
        <end position="93"/>
    </location>
</feature>